<proteinExistence type="predicted"/>
<reference evidence="1" key="1">
    <citation type="journal article" date="2015" name="Nature">
        <title>Complex archaea that bridge the gap between prokaryotes and eukaryotes.</title>
        <authorList>
            <person name="Spang A."/>
            <person name="Saw J.H."/>
            <person name="Jorgensen S.L."/>
            <person name="Zaremba-Niedzwiedzka K."/>
            <person name="Martijn J."/>
            <person name="Lind A.E."/>
            <person name="van Eijk R."/>
            <person name="Schleper C."/>
            <person name="Guy L."/>
            <person name="Ettema T.J."/>
        </authorList>
    </citation>
    <scope>NUCLEOTIDE SEQUENCE</scope>
</reference>
<accession>A0A0F9T2U7</accession>
<name>A0A0F9T2U7_9ZZZZ</name>
<dbReference type="AlphaFoldDB" id="A0A0F9T2U7"/>
<sequence length="69" mass="7885">MITLKSCVSHNTMVISEKDHLPLKKLYTQAVELGRQRVIYKRFGETIVADMESVFNVLTQLDKIVYGGK</sequence>
<protein>
    <submittedName>
        <fullName evidence="1">Uncharacterized protein</fullName>
    </submittedName>
</protein>
<organism evidence="1">
    <name type="scientific">marine sediment metagenome</name>
    <dbReference type="NCBI Taxonomy" id="412755"/>
    <lineage>
        <taxon>unclassified sequences</taxon>
        <taxon>metagenomes</taxon>
        <taxon>ecological metagenomes</taxon>
    </lineage>
</organism>
<evidence type="ECO:0000313" key="1">
    <source>
        <dbReference type="EMBL" id="KKN73579.1"/>
    </source>
</evidence>
<gene>
    <name evidence="1" type="ORF">LCGC14_0398950</name>
</gene>
<comment type="caution">
    <text evidence="1">The sequence shown here is derived from an EMBL/GenBank/DDBJ whole genome shotgun (WGS) entry which is preliminary data.</text>
</comment>
<dbReference type="EMBL" id="LAZR01000341">
    <property type="protein sequence ID" value="KKN73579.1"/>
    <property type="molecule type" value="Genomic_DNA"/>
</dbReference>